<dbReference type="CDD" id="cd01066">
    <property type="entry name" value="APP_MetAP"/>
    <property type="match status" value="1"/>
</dbReference>
<evidence type="ECO:0000313" key="4">
    <source>
        <dbReference type="Proteomes" id="UP000231901"/>
    </source>
</evidence>
<keyword evidence="3" id="KW-0031">Aminopeptidase</keyword>
<dbReference type="PANTHER" id="PTHR46112">
    <property type="entry name" value="AMINOPEPTIDASE"/>
    <property type="match status" value="1"/>
</dbReference>
<dbReference type="GO" id="GO:0004177">
    <property type="term" value="F:aminopeptidase activity"/>
    <property type="evidence" value="ECO:0007669"/>
    <property type="project" value="UniProtKB-KW"/>
</dbReference>
<dbReference type="SUPFAM" id="SSF55920">
    <property type="entry name" value="Creatinase/aminopeptidase"/>
    <property type="match status" value="1"/>
</dbReference>
<gene>
    <name evidence="3" type="ORF">CVE23_18615</name>
</gene>
<dbReference type="Gene3D" id="3.40.350.10">
    <property type="entry name" value="Creatinase/prolidase N-terminal domain"/>
    <property type="match status" value="1"/>
</dbReference>
<evidence type="ECO:0000313" key="3">
    <source>
        <dbReference type="EMBL" id="ATZ95804.1"/>
    </source>
</evidence>
<proteinExistence type="predicted"/>
<dbReference type="InterPro" id="IPR036005">
    <property type="entry name" value="Creatinase/aminopeptidase-like"/>
</dbReference>
<sequence>MIYHSNRLKSIMQEHDVEMVIAATAQNIKYFSGFMPVVKTLRPYQGECYVMITASNVGQIHLVHAIGEIDQVLDSPSDIGLVHTYGTFFREPNDEVMLNDEERRLQLYSCQNTAFADAETALIQAVAALISPEMRRIGIDEDGLHAMTLLTLQRTFPAIRFVPFSAMLHRTRQVKTTFEIEQLSASAINNEKAVRHVCEHVHAGMPETEIVRLFNASLAGDGSIPDLTMLKIGRHAVGGQRLPRVENRLQRGDVLWFDADASYQGFWSDIARTVIFDHDNEEYREKYGALKQGMDLALQQIEPGMTGRDVFHMVMDKINSRGLFHYRRHHVGHGIGLEPYELPLLGPNDTTPIEEGMVLSVETPYYQFGTGALHIESPLLVARQHNICLTREWAPEWTVIKGMSL</sequence>
<dbReference type="KEGG" id="dfn:CVE23_18615"/>
<dbReference type="InterPro" id="IPR029149">
    <property type="entry name" value="Creatin/AminoP/Spt16_N"/>
</dbReference>
<organism evidence="3 4">
    <name type="scientific">Dickeya fangzhongdai</name>
    <dbReference type="NCBI Taxonomy" id="1778540"/>
    <lineage>
        <taxon>Bacteria</taxon>
        <taxon>Pseudomonadati</taxon>
        <taxon>Pseudomonadota</taxon>
        <taxon>Gammaproteobacteria</taxon>
        <taxon>Enterobacterales</taxon>
        <taxon>Pectobacteriaceae</taxon>
        <taxon>Dickeya</taxon>
    </lineage>
</organism>
<dbReference type="Proteomes" id="UP000231901">
    <property type="component" value="Chromosome"/>
</dbReference>
<reference evidence="4" key="1">
    <citation type="journal article" date="2018" name="Genome Announc.">
        <title>Complete genome sequence of a Dickeya fangzhongdai type strain causing bleeding canker of pear tree trunks.</title>
        <authorList>
            <person name="Zhao Y."/>
            <person name="Tian Y."/>
            <person name="Li X."/>
            <person name="Hu B."/>
        </authorList>
    </citation>
    <scope>NUCLEOTIDE SEQUENCE [LARGE SCALE GENOMIC DNA]</scope>
    <source>
        <strain evidence="4">DSM 101947</strain>
    </source>
</reference>
<dbReference type="InterPro" id="IPR000994">
    <property type="entry name" value="Pept_M24"/>
</dbReference>
<protein>
    <submittedName>
        <fullName evidence="3">Aminopeptidase P family protein</fullName>
    </submittedName>
</protein>
<dbReference type="Pfam" id="PF01321">
    <property type="entry name" value="Creatinase_N"/>
    <property type="match status" value="1"/>
</dbReference>
<evidence type="ECO:0000259" key="2">
    <source>
        <dbReference type="Pfam" id="PF01321"/>
    </source>
</evidence>
<feature type="domain" description="Peptidase M24" evidence="1">
    <location>
        <begin position="183"/>
        <end position="381"/>
    </location>
</feature>
<keyword evidence="3" id="KW-0378">Hydrolase</keyword>
<dbReference type="RefSeq" id="WP_100850133.1">
    <property type="nucleotide sequence ID" value="NZ_BMJF01000019.1"/>
</dbReference>
<dbReference type="Pfam" id="PF00557">
    <property type="entry name" value="Peptidase_M24"/>
    <property type="match status" value="1"/>
</dbReference>
<dbReference type="InterPro" id="IPR050659">
    <property type="entry name" value="Peptidase_M24B"/>
</dbReference>
<accession>A0A2K8QQP3</accession>
<keyword evidence="4" id="KW-1185">Reference proteome</keyword>
<dbReference type="AlphaFoldDB" id="A0A2K8QQP3"/>
<name>A0A2K8QQP3_9GAMM</name>
<dbReference type="PANTHER" id="PTHR46112:SF2">
    <property type="entry name" value="XAA-PRO AMINOPEPTIDASE P-RELATED"/>
    <property type="match status" value="1"/>
</dbReference>
<dbReference type="Gene3D" id="3.90.230.10">
    <property type="entry name" value="Creatinase/methionine aminopeptidase superfamily"/>
    <property type="match status" value="1"/>
</dbReference>
<keyword evidence="3" id="KW-0645">Protease</keyword>
<dbReference type="GeneID" id="66566329"/>
<dbReference type="EMBL" id="CP025003">
    <property type="protein sequence ID" value="ATZ95804.1"/>
    <property type="molecule type" value="Genomic_DNA"/>
</dbReference>
<dbReference type="SUPFAM" id="SSF53092">
    <property type="entry name" value="Creatinase/prolidase N-terminal domain"/>
    <property type="match status" value="1"/>
</dbReference>
<dbReference type="InterPro" id="IPR000587">
    <property type="entry name" value="Creatinase_N"/>
</dbReference>
<evidence type="ECO:0000259" key="1">
    <source>
        <dbReference type="Pfam" id="PF00557"/>
    </source>
</evidence>
<feature type="domain" description="Creatinase N-terminal" evidence="2">
    <location>
        <begin position="6"/>
        <end position="174"/>
    </location>
</feature>